<name>A0A8D0ME56_PIG</name>
<dbReference type="Ensembl" id="ENSSSCT00060005609.1">
    <property type="protein sequence ID" value="ENSSSCP00060001904.1"/>
    <property type="gene ID" value="ENSSSCG00060004516.1"/>
</dbReference>
<reference evidence="1" key="1">
    <citation type="submission" date="2025-05" db="UniProtKB">
        <authorList>
            <consortium name="Ensembl"/>
        </authorList>
    </citation>
    <scope>IDENTIFICATION</scope>
</reference>
<dbReference type="Proteomes" id="UP000694726">
    <property type="component" value="Unplaced"/>
</dbReference>
<dbReference type="Proteomes" id="UP000694723">
    <property type="component" value="Unplaced"/>
</dbReference>
<evidence type="ECO:0000313" key="1">
    <source>
        <dbReference type="Ensembl" id="ENSSSCP00015001185.1"/>
    </source>
</evidence>
<evidence type="ECO:0000313" key="2">
    <source>
        <dbReference type="Proteomes" id="UP000694726"/>
    </source>
</evidence>
<dbReference type="AlphaFoldDB" id="A0A8D0ME56"/>
<organism evidence="1 2">
    <name type="scientific">Sus scrofa</name>
    <name type="common">Pig</name>
    <dbReference type="NCBI Taxonomy" id="9823"/>
    <lineage>
        <taxon>Eukaryota</taxon>
        <taxon>Metazoa</taxon>
        <taxon>Chordata</taxon>
        <taxon>Craniata</taxon>
        <taxon>Vertebrata</taxon>
        <taxon>Euteleostomi</taxon>
        <taxon>Mammalia</taxon>
        <taxon>Eutheria</taxon>
        <taxon>Laurasiatheria</taxon>
        <taxon>Artiodactyla</taxon>
        <taxon>Suina</taxon>
        <taxon>Suidae</taxon>
        <taxon>Sus</taxon>
    </lineage>
</organism>
<accession>A0A8D0ME56</accession>
<proteinExistence type="predicted"/>
<sequence>MDLAPKARETKAKINKWNDSKLKAFCIIIKMKRQPMEWEKVFTNYISNKGLIYKYICKELIQVQNYKTIKLKNEQRSRIDIFPKKTYLGSANQNHNEIPPMPIKITFIEKMRNNKYWKGFGEKEILVLFMETVNWCNYHGKQCGNSLKN</sequence>
<dbReference type="Ensembl" id="ENSSSCT00015003483.1">
    <property type="protein sequence ID" value="ENSSSCP00015001185.1"/>
    <property type="gene ID" value="ENSSSCG00015002794.1"/>
</dbReference>
<protein>
    <submittedName>
        <fullName evidence="1">Uncharacterized protein</fullName>
    </submittedName>
</protein>